<accession>A0A077RES0</accession>
<protein>
    <submittedName>
        <fullName evidence="1">(bread wheat) hypothetical protein</fullName>
    </submittedName>
</protein>
<dbReference type="Gramene" id="TraesLAC3B03G01680640.1">
    <property type="protein sequence ID" value="TraesLAC3B03G01680640.1.CDS1"/>
    <property type="gene ID" value="TraesLAC3B03G01680640"/>
</dbReference>
<proteinExistence type="predicted"/>
<dbReference type="Gramene" id="TraesCLE_scaffold_000694_01G000100.1">
    <property type="protein sequence ID" value="TraesCLE_scaffold_000694_01G000100.1"/>
    <property type="gene ID" value="TraesCLE_scaffold_000694_01G000100"/>
</dbReference>
<dbReference type="Gramene" id="TraesSTA3B03G01728420.1">
    <property type="protein sequence ID" value="TraesSTA3B03G01728420.1.CDS1"/>
    <property type="gene ID" value="TraesSTA3B03G01728420"/>
</dbReference>
<dbReference type="Gramene" id="TraesSYM3B03G01761600.1">
    <property type="protein sequence ID" value="TraesSYM3B03G01761600.1.CDS1"/>
    <property type="gene ID" value="TraesSYM3B03G01761600"/>
</dbReference>
<dbReference type="Gramene" id="TraesRN3B0101165300.1">
    <property type="protein sequence ID" value="TraesRN3B0101165300.1"/>
    <property type="gene ID" value="TraesRN3B0101165300"/>
</dbReference>
<dbReference type="EMBL" id="CBUC010000001">
    <property type="protein sequence ID" value="CDJ26254.1"/>
    <property type="molecule type" value="Genomic_DNA"/>
</dbReference>
<dbReference type="Gramene" id="TraesCS3B03G1155900.1">
    <property type="protein sequence ID" value="TraesCS3B03G1155900.1.CDS1"/>
    <property type="gene ID" value="TraesCS3B03G1155900"/>
</dbReference>
<dbReference type="Gramene" id="TraesARI3B03G01768130.1">
    <property type="protein sequence ID" value="TraesARI3B03G01768130.1.CDS1"/>
    <property type="gene ID" value="TraesARI3B03G01768130"/>
</dbReference>
<dbReference type="SMR" id="A0A077RES0"/>
<sequence>MEGTMKNGARVIKGKVAMVYSKYAGKAQVKPAPSVTTARAYQPRYPSSIDATASAPNAAAGDVDERATAFILSVRERFKNEQTMMS</sequence>
<gene>
    <name evidence="1" type="ORF">TRAES_3BF000300010CFD_c1</name>
</gene>
<dbReference type="Gramene" id="TraesNOR3B03G01762560.1">
    <property type="protein sequence ID" value="TraesNOR3B03G01762560.1.CDS1"/>
    <property type="gene ID" value="TraesNOR3B03G01762560"/>
</dbReference>
<dbReference type="ExpressionAtlas" id="A0A077RES0">
    <property type="expression patterns" value="differential"/>
</dbReference>
<reference evidence="1" key="1">
    <citation type="journal article" date="2014" name="Science">
        <title>Structural and functional partitioning of bread wheat chromosome 3B.</title>
        <authorList>
            <person name="Choulet F."/>
            <person name="Alberti A."/>
            <person name="Theil S."/>
            <person name="Glover N."/>
            <person name="Barbe V."/>
            <person name="Daron J."/>
            <person name="Pingault L."/>
            <person name="Sourdille P."/>
            <person name="Couloux A."/>
            <person name="Paux E."/>
            <person name="Leroy P."/>
            <person name="Mangenot S."/>
            <person name="Guilhot N."/>
            <person name="Le Gouis J."/>
            <person name="Balfourier F."/>
            <person name="Alaux M."/>
            <person name="Jamilloux V."/>
            <person name="Poulain J."/>
            <person name="Durand C."/>
            <person name="Bellec A."/>
            <person name="Gaspin C."/>
            <person name="Safar J."/>
            <person name="Dolezel J."/>
            <person name="Rogers J."/>
            <person name="Vandepoele K."/>
            <person name="Aury J.M."/>
            <person name="Mayer K."/>
            <person name="Berges H."/>
            <person name="Quesneville H."/>
            <person name="Wincker P."/>
            <person name="Feuillet C."/>
        </authorList>
    </citation>
    <scope>NUCLEOTIDE SEQUENCE [LARGE SCALE GENOMIC DNA]</scope>
</reference>
<dbReference type="AlphaFoldDB" id="A0A077RES0"/>
<dbReference type="Gramene" id="TraesPARA_EIv1.0_0934360.1">
    <property type="protein sequence ID" value="TraesPARA_EIv1.0_0934360.1.CDS1"/>
    <property type="gene ID" value="TraesPARA_EIv1.0_0934360"/>
</dbReference>
<dbReference type="HOGENOM" id="CLU_2563117_0_0_1"/>
<dbReference type="EnsemblPlants" id="TraesCS3B02G468800.1">
    <property type="protein sequence ID" value="TraesCS3B02G468800.1.cds1"/>
    <property type="gene ID" value="TraesCS3B02G468800"/>
</dbReference>
<evidence type="ECO:0000313" key="2">
    <source>
        <dbReference type="EnsemblPlants" id="TraesCS3B02G468800.1.cds1"/>
    </source>
</evidence>
<dbReference type="OrthoDB" id="674131at2759"/>
<dbReference type="Gramene" id="TraesJAG3B03G01746880.1">
    <property type="protein sequence ID" value="TraesJAG3B03G01746880.1.CDS1"/>
    <property type="gene ID" value="TraesJAG3B03G01746880"/>
</dbReference>
<evidence type="ECO:0000313" key="3">
    <source>
        <dbReference type="Proteomes" id="UP000019116"/>
    </source>
</evidence>
<reference evidence="2" key="2">
    <citation type="submission" date="2018-08" db="EMBL/GenBank/DDBJ databases">
        <authorList>
            <person name="Rossello M."/>
        </authorList>
    </citation>
    <scope>NUCLEOTIDE SEQUENCE [LARGE SCALE GENOMIC DNA]</scope>
    <source>
        <strain evidence="2">cv. Chinese Spring</strain>
    </source>
</reference>
<dbReference type="Gramene" id="TraesROB_scaffold_023972_01G000400.1">
    <property type="protein sequence ID" value="TraesROB_scaffold_023972_01G000400.1"/>
    <property type="gene ID" value="TraesROB_scaffold_023972_01G000400"/>
</dbReference>
<dbReference type="Gramene" id="TraesWEE_scaffold_133049_01G000100.1">
    <property type="protein sequence ID" value="TraesWEE_scaffold_133049_01G000100.1"/>
    <property type="gene ID" value="TraesWEE_scaffold_133049_01G000100"/>
</dbReference>
<name>A0A077RES0_WHEAT</name>
<dbReference type="Gramene" id="TraesLDM3B03G01738610.1">
    <property type="protein sequence ID" value="TraesLDM3B03G01738610.1.CDS1"/>
    <property type="gene ID" value="TraesLDM3B03G01738610"/>
</dbReference>
<reference evidence="2" key="3">
    <citation type="submission" date="2018-10" db="UniProtKB">
        <authorList>
            <consortium name="EnsemblPlants"/>
        </authorList>
    </citation>
    <scope>IDENTIFICATION</scope>
</reference>
<dbReference type="Gramene" id="TraesCS3B02G468800.1">
    <property type="protein sequence ID" value="TraesCS3B02G468800.1.cds1"/>
    <property type="gene ID" value="TraesCS3B02G468800"/>
</dbReference>
<evidence type="ECO:0000313" key="1">
    <source>
        <dbReference type="EMBL" id="CDJ26254.1"/>
    </source>
</evidence>
<dbReference type="Gramene" id="TraesCAD_scaffold_002995_01G000100.1">
    <property type="protein sequence ID" value="TraesCAD_scaffold_002995_01G000100.1"/>
    <property type="gene ID" value="TraesCAD_scaffold_002995_01G000100"/>
</dbReference>
<organism evidence="2">
    <name type="scientific">Triticum aestivum</name>
    <name type="common">Wheat</name>
    <dbReference type="NCBI Taxonomy" id="4565"/>
    <lineage>
        <taxon>Eukaryota</taxon>
        <taxon>Viridiplantae</taxon>
        <taxon>Streptophyta</taxon>
        <taxon>Embryophyta</taxon>
        <taxon>Tracheophyta</taxon>
        <taxon>Spermatophyta</taxon>
        <taxon>Magnoliopsida</taxon>
        <taxon>Liliopsida</taxon>
        <taxon>Poales</taxon>
        <taxon>Poaceae</taxon>
        <taxon>BOP clade</taxon>
        <taxon>Pooideae</taxon>
        <taxon>Triticodae</taxon>
        <taxon>Triticeae</taxon>
        <taxon>Triticinae</taxon>
        <taxon>Triticum</taxon>
    </lineage>
</organism>
<keyword evidence="3" id="KW-1185">Reference proteome</keyword>
<dbReference type="Gramene" id="TraesMAC3B03G01739770.1">
    <property type="protein sequence ID" value="TraesMAC3B03G01739770.1.CDS1"/>
    <property type="gene ID" value="TraesMAC3B03G01739770"/>
</dbReference>
<dbReference type="Gramene" id="TraesJUL3B03G01753480.1">
    <property type="protein sequence ID" value="TraesJUL3B03G01753480.1.CDS1"/>
    <property type="gene ID" value="TraesJUL3B03G01753480"/>
</dbReference>
<dbReference type="Proteomes" id="UP000019116">
    <property type="component" value="Chromosome 3B"/>
</dbReference>